<evidence type="ECO:0000256" key="1">
    <source>
        <dbReference type="SAM" id="MobiDB-lite"/>
    </source>
</evidence>
<evidence type="ECO:0000313" key="4">
    <source>
        <dbReference type="Proteomes" id="UP000245884"/>
    </source>
</evidence>
<keyword evidence="2" id="KW-0732">Signal</keyword>
<proteinExistence type="predicted"/>
<feature type="signal peptide" evidence="2">
    <location>
        <begin position="1"/>
        <end position="23"/>
    </location>
</feature>
<dbReference type="AlphaFoldDB" id="A0A316UHE3"/>
<sequence>MIPLRPLLLAALLLQILVTRVAAFDWQLISSDCSRFLFQITLIEQEATQGSYISIQPVVGGVSDNEFRLDIGHYYPPSNLQHQFYYYLSNSATGAADVIVTITIIGPSGTPIIYPQGTADDQETERFTLACSASSQPSRVSSSATSTFTYSTPSSSATAVPAATSSSSAPTATSSISSDCQLNCESRCPGDTHSGCQSGDSDYYSCVQRHQAQKQICMAPCLSGCLQAVASSAAASTSSFRASSPHSVIVVPTRTSVSAATWGPTAPPFAIWMTLSIVLGLVSYA</sequence>
<organism evidence="3 4">
    <name type="scientific">Jaminaea rosea</name>
    <dbReference type="NCBI Taxonomy" id="1569628"/>
    <lineage>
        <taxon>Eukaryota</taxon>
        <taxon>Fungi</taxon>
        <taxon>Dikarya</taxon>
        <taxon>Basidiomycota</taxon>
        <taxon>Ustilaginomycotina</taxon>
        <taxon>Exobasidiomycetes</taxon>
        <taxon>Microstromatales</taxon>
        <taxon>Microstromatales incertae sedis</taxon>
        <taxon>Jaminaea</taxon>
    </lineage>
</organism>
<feature type="chain" id="PRO_5016311228" evidence="2">
    <location>
        <begin position="24"/>
        <end position="285"/>
    </location>
</feature>
<gene>
    <name evidence="3" type="ORF">BDZ90DRAFT_235065</name>
</gene>
<reference evidence="3 4" key="1">
    <citation type="journal article" date="2018" name="Mol. Biol. Evol.">
        <title>Broad Genomic Sampling Reveals a Smut Pathogenic Ancestry of the Fungal Clade Ustilaginomycotina.</title>
        <authorList>
            <person name="Kijpornyongpan T."/>
            <person name="Mondo S.J."/>
            <person name="Barry K."/>
            <person name="Sandor L."/>
            <person name="Lee J."/>
            <person name="Lipzen A."/>
            <person name="Pangilinan J."/>
            <person name="LaButti K."/>
            <person name="Hainaut M."/>
            <person name="Henrissat B."/>
            <person name="Grigoriev I.V."/>
            <person name="Spatafora J.W."/>
            <person name="Aime M.C."/>
        </authorList>
    </citation>
    <scope>NUCLEOTIDE SEQUENCE [LARGE SCALE GENOMIC DNA]</scope>
    <source>
        <strain evidence="3 4">MCA 5214</strain>
    </source>
</reference>
<keyword evidence="4" id="KW-1185">Reference proteome</keyword>
<feature type="region of interest" description="Disordered" evidence="1">
    <location>
        <begin position="137"/>
        <end position="175"/>
    </location>
</feature>
<evidence type="ECO:0000256" key="2">
    <source>
        <dbReference type="SAM" id="SignalP"/>
    </source>
</evidence>
<evidence type="ECO:0000313" key="3">
    <source>
        <dbReference type="EMBL" id="PWN24324.1"/>
    </source>
</evidence>
<dbReference type="RefSeq" id="XP_025358936.1">
    <property type="nucleotide sequence ID" value="XM_025507249.1"/>
</dbReference>
<protein>
    <submittedName>
        <fullName evidence="3">Uncharacterized protein</fullName>
    </submittedName>
</protein>
<name>A0A316UHE3_9BASI</name>
<accession>A0A316UHE3</accession>
<dbReference type="Proteomes" id="UP000245884">
    <property type="component" value="Unassembled WGS sequence"/>
</dbReference>
<dbReference type="GeneID" id="37029072"/>
<dbReference type="EMBL" id="KZ819682">
    <property type="protein sequence ID" value="PWN24324.1"/>
    <property type="molecule type" value="Genomic_DNA"/>
</dbReference>